<dbReference type="HAMAP" id="MF_00489">
    <property type="entry name" value="UPF0178"/>
    <property type="match status" value="1"/>
</dbReference>
<evidence type="ECO:0000313" key="3">
    <source>
        <dbReference type="EMBL" id="MFC4618022.1"/>
    </source>
</evidence>
<evidence type="ECO:0000313" key="4">
    <source>
        <dbReference type="Proteomes" id="UP001596022"/>
    </source>
</evidence>
<comment type="similarity">
    <text evidence="1 2">Belongs to the UPF0178 family.</text>
</comment>
<gene>
    <name evidence="3" type="ORF">ACFO4N_04680</name>
</gene>
<proteinExistence type="inferred from homology"/>
<protein>
    <recommendedName>
        <fullName evidence="2">UPF0178 protein ACFO4N_04680</fullName>
    </recommendedName>
</protein>
<organism evidence="3 4">
    <name type="scientific">Camelliibacillus cellulosilyticus</name>
    <dbReference type="NCBI Taxonomy" id="2174486"/>
    <lineage>
        <taxon>Bacteria</taxon>
        <taxon>Bacillati</taxon>
        <taxon>Bacillota</taxon>
        <taxon>Bacilli</taxon>
        <taxon>Bacillales</taxon>
        <taxon>Sporolactobacillaceae</taxon>
        <taxon>Camelliibacillus</taxon>
    </lineage>
</organism>
<dbReference type="PANTHER" id="PTHR35146:SF1">
    <property type="entry name" value="UPF0178 PROTEIN YAII"/>
    <property type="match status" value="1"/>
</dbReference>
<name>A0ABV9GI98_9BACL</name>
<dbReference type="RefSeq" id="WP_376845534.1">
    <property type="nucleotide sequence ID" value="NZ_JBHSFW010000001.1"/>
</dbReference>
<evidence type="ECO:0000256" key="2">
    <source>
        <dbReference type="HAMAP-Rule" id="MF_00489"/>
    </source>
</evidence>
<dbReference type="Proteomes" id="UP001596022">
    <property type="component" value="Unassembled WGS sequence"/>
</dbReference>
<dbReference type="PANTHER" id="PTHR35146">
    <property type="entry name" value="UPF0178 PROTEIN YAII"/>
    <property type="match status" value="1"/>
</dbReference>
<dbReference type="Pfam" id="PF02639">
    <property type="entry name" value="DUF188"/>
    <property type="match status" value="1"/>
</dbReference>
<comment type="caution">
    <text evidence="3">The sequence shown here is derived from an EMBL/GenBank/DDBJ whole genome shotgun (WGS) entry which is preliminary data.</text>
</comment>
<dbReference type="EMBL" id="JBHSFW010000001">
    <property type="protein sequence ID" value="MFC4618022.1"/>
    <property type="molecule type" value="Genomic_DNA"/>
</dbReference>
<keyword evidence="4" id="KW-1185">Reference proteome</keyword>
<evidence type="ECO:0000256" key="1">
    <source>
        <dbReference type="ARBA" id="ARBA00008522"/>
    </source>
</evidence>
<dbReference type="InterPro" id="IPR003791">
    <property type="entry name" value="UPF0178"/>
</dbReference>
<accession>A0ABV9GI98</accession>
<sequence>MHRAQKNETVFKERRVLVDSDACPVKHEIAEMADSLGVQALFVASYLQYSERQEGNWVYVDPDREAADLYIANHVRSMDIVVTWDMGLAGLLTNREVIVITPSGYLIKDEDIPRVLYTRHIARKERAAGNRTKGPRAYTSADRERFCRVLYNLLSDKNGEGHRRESR</sequence>
<reference evidence="4" key="1">
    <citation type="journal article" date="2019" name="Int. J. Syst. Evol. Microbiol.">
        <title>The Global Catalogue of Microorganisms (GCM) 10K type strain sequencing project: providing services to taxonomists for standard genome sequencing and annotation.</title>
        <authorList>
            <consortium name="The Broad Institute Genomics Platform"/>
            <consortium name="The Broad Institute Genome Sequencing Center for Infectious Disease"/>
            <person name="Wu L."/>
            <person name="Ma J."/>
        </authorList>
    </citation>
    <scope>NUCLEOTIDE SEQUENCE [LARGE SCALE GENOMIC DNA]</scope>
    <source>
        <strain evidence="4">CGMCC 1.16306</strain>
    </source>
</reference>